<keyword evidence="6" id="KW-1185">Reference proteome</keyword>
<dbReference type="Pfam" id="PF00621">
    <property type="entry name" value="RhoGEF"/>
    <property type="match status" value="1"/>
</dbReference>
<dbReference type="OrthoDB" id="1594986at2759"/>
<dbReference type="Gene3D" id="1.20.900.10">
    <property type="entry name" value="Dbl homology (DH) domain"/>
    <property type="match status" value="1"/>
</dbReference>
<organism evidence="5 6">
    <name type="scientific">Oesophagostomum dentatum</name>
    <name type="common">Nodular worm</name>
    <dbReference type="NCBI Taxonomy" id="61180"/>
    <lineage>
        <taxon>Eukaryota</taxon>
        <taxon>Metazoa</taxon>
        <taxon>Ecdysozoa</taxon>
        <taxon>Nematoda</taxon>
        <taxon>Chromadorea</taxon>
        <taxon>Rhabditida</taxon>
        <taxon>Rhabditina</taxon>
        <taxon>Rhabditomorpha</taxon>
        <taxon>Strongyloidea</taxon>
        <taxon>Strongylidae</taxon>
        <taxon>Oesophagostomum</taxon>
    </lineage>
</organism>
<feature type="domain" description="PH" evidence="3">
    <location>
        <begin position="288"/>
        <end position="388"/>
    </location>
</feature>
<evidence type="ECO:0000256" key="1">
    <source>
        <dbReference type="ARBA" id="ARBA00022553"/>
    </source>
</evidence>
<dbReference type="InterPro" id="IPR055251">
    <property type="entry name" value="SOS1_NGEF_PH"/>
</dbReference>
<dbReference type="InterPro" id="IPR035899">
    <property type="entry name" value="DBL_dom_sf"/>
</dbReference>
<feature type="region of interest" description="Disordered" evidence="2">
    <location>
        <begin position="433"/>
        <end position="458"/>
    </location>
</feature>
<dbReference type="CDD" id="cd00160">
    <property type="entry name" value="RhoGEF"/>
    <property type="match status" value="1"/>
</dbReference>
<feature type="domain" description="DH" evidence="4">
    <location>
        <begin position="77"/>
        <end position="260"/>
    </location>
</feature>
<dbReference type="InterPro" id="IPR000219">
    <property type="entry name" value="DH_dom"/>
</dbReference>
<dbReference type="CDD" id="cd13243">
    <property type="entry name" value="PH_PLEKHG1_G2_G3"/>
    <property type="match status" value="1"/>
</dbReference>
<dbReference type="SMART" id="SM00325">
    <property type="entry name" value="RhoGEF"/>
    <property type="match status" value="1"/>
</dbReference>
<dbReference type="InterPro" id="IPR043324">
    <property type="entry name" value="PH_PLEKHG1_G2_G3"/>
</dbReference>
<evidence type="ECO:0000313" key="5">
    <source>
        <dbReference type="EMBL" id="KHJ98785.1"/>
    </source>
</evidence>
<dbReference type="InterPro" id="IPR011993">
    <property type="entry name" value="PH-like_dom_sf"/>
</dbReference>
<dbReference type="AlphaFoldDB" id="A0A0B1TTM9"/>
<evidence type="ECO:0000259" key="3">
    <source>
        <dbReference type="PROSITE" id="PS50003"/>
    </source>
</evidence>
<feature type="compositionally biased region" description="Polar residues" evidence="2">
    <location>
        <begin position="1"/>
        <end position="10"/>
    </location>
</feature>
<evidence type="ECO:0000259" key="4">
    <source>
        <dbReference type="PROSITE" id="PS50010"/>
    </source>
</evidence>
<keyword evidence="1" id="KW-0597">Phosphoprotein</keyword>
<dbReference type="Gene3D" id="2.30.29.30">
    <property type="entry name" value="Pleckstrin-homology domain (PH domain)/Phosphotyrosine-binding domain (PTB)"/>
    <property type="match status" value="1"/>
</dbReference>
<evidence type="ECO:0000256" key="2">
    <source>
        <dbReference type="SAM" id="MobiDB-lite"/>
    </source>
</evidence>
<protein>
    <submittedName>
        <fullName evidence="5">RhoGEF domain protein</fullName>
    </submittedName>
</protein>
<dbReference type="PANTHER" id="PTHR45924">
    <property type="entry name" value="FI17866P1"/>
    <property type="match status" value="1"/>
</dbReference>
<feature type="region of interest" description="Disordered" evidence="2">
    <location>
        <begin position="1"/>
        <end position="55"/>
    </location>
</feature>
<dbReference type="PANTHER" id="PTHR45924:SF2">
    <property type="entry name" value="FI17866P1"/>
    <property type="match status" value="1"/>
</dbReference>
<dbReference type="InterPro" id="IPR001849">
    <property type="entry name" value="PH_domain"/>
</dbReference>
<reference evidence="5 6" key="1">
    <citation type="submission" date="2014-03" db="EMBL/GenBank/DDBJ databases">
        <title>Draft genome of the hookworm Oesophagostomum dentatum.</title>
        <authorList>
            <person name="Mitreva M."/>
        </authorList>
    </citation>
    <scope>NUCLEOTIDE SEQUENCE [LARGE SCALE GENOMIC DNA]</scope>
    <source>
        <strain evidence="5 6">OD-Hann</strain>
    </source>
</reference>
<sequence length="766" mass="85932">MPPTSLTSPRFSEEDPARLSFVSSSTGYSSARSSLRSSDGGDDHSSNRDSGIVSHSSLSSLSSSRRSALLSAGSISHVDRIAIELFDTEKTYVEDLYAVIQGYLNFLVDHRDELGVTLDNISSLFGCIERIYAFNRKLLQQLDSADLDCVKMSRCFVDSAGKFEDYIVYCTNYHRMIATLTQLQQQPHLAAALSQRQAALGHALPLSAYLLKPVQRVLKYHLFIENMLKHLPSSLPPDDMAIVKRAHEVMTSQASRINDEKKRAEHAERVEQLQAAIQKWGVDKQTANLSAYGELLLEAQFRLAGSKTIRLLFLFEEMLLIVKQRNSSYVCKDYIMSSNLMLNESIYPEEPLAFQVLSFDNPRTHYIFLAASADQKRIWMTELKRMMLDHYGIEIPEKTKRLMLSMDNTQKVAFGRPEFAEVSLKNHKRVPKYLEKRRKSVDKGSSDQNRRRSLSASRLLGASKTSLVSDSSRYKLFGVPDVQPKCTCHMSSNPGPSGESFPPRVSAVTKPPVSRTLSASTIFFNGSYDGQGAPTADAVLSSRSRYHMARNKRTLPPKCETRSSSNRRIECEEIDETFNELFKELVSCGNTSPKAQAKQALGVTPNFCEQDALQEMLAWKDQAVYKNRSKSLTRLDEFCDPSIDALLGDVGSESFPPGEIYQGRFNRMDEQKRLRMRKYQTLGDGSEMRHGNCGRMPLCERSATIAEVESPRSDFPLIDDELTSPRKLAARQRTPLTVEQAAELDALIPAGGVVKTMIKQIENTGP</sequence>
<feature type="compositionally biased region" description="Basic and acidic residues" evidence="2">
    <location>
        <begin position="441"/>
        <end position="450"/>
    </location>
</feature>
<dbReference type="PROSITE" id="PS50003">
    <property type="entry name" value="PH_DOMAIN"/>
    <property type="match status" value="1"/>
</dbReference>
<dbReference type="PROSITE" id="PS50010">
    <property type="entry name" value="DH_2"/>
    <property type="match status" value="1"/>
</dbReference>
<accession>A0A0B1TTM9</accession>
<feature type="compositionally biased region" description="Low complexity" evidence="2">
    <location>
        <begin position="23"/>
        <end position="38"/>
    </location>
</feature>
<dbReference type="EMBL" id="KN549275">
    <property type="protein sequence ID" value="KHJ98785.1"/>
    <property type="molecule type" value="Genomic_DNA"/>
</dbReference>
<dbReference type="GO" id="GO:0031267">
    <property type="term" value="F:small GTPase binding"/>
    <property type="evidence" value="ECO:0007669"/>
    <property type="project" value="TreeGrafter"/>
</dbReference>
<dbReference type="SUPFAM" id="SSF50729">
    <property type="entry name" value="PH domain-like"/>
    <property type="match status" value="1"/>
</dbReference>
<name>A0A0B1TTM9_OESDE</name>
<dbReference type="Proteomes" id="UP000053660">
    <property type="component" value="Unassembled WGS sequence"/>
</dbReference>
<proteinExistence type="predicted"/>
<dbReference type="SUPFAM" id="SSF48065">
    <property type="entry name" value="DBL homology domain (DH-domain)"/>
    <property type="match status" value="1"/>
</dbReference>
<evidence type="ECO:0000313" key="6">
    <source>
        <dbReference type="Proteomes" id="UP000053660"/>
    </source>
</evidence>
<gene>
    <name evidence="5" type="ORF">OESDEN_01230</name>
</gene>
<dbReference type="GO" id="GO:0005085">
    <property type="term" value="F:guanyl-nucleotide exchange factor activity"/>
    <property type="evidence" value="ECO:0007669"/>
    <property type="project" value="InterPro"/>
</dbReference>
<dbReference type="Pfam" id="PF22697">
    <property type="entry name" value="SOS1_NGEF_PH"/>
    <property type="match status" value="1"/>
</dbReference>